<feature type="compositionally biased region" description="Polar residues" evidence="17">
    <location>
        <begin position="1653"/>
        <end position="1669"/>
    </location>
</feature>
<feature type="region of interest" description="Disordered" evidence="17">
    <location>
        <begin position="823"/>
        <end position="852"/>
    </location>
</feature>
<feature type="region of interest" description="Disordered" evidence="17">
    <location>
        <begin position="267"/>
        <end position="286"/>
    </location>
</feature>
<dbReference type="GO" id="GO:0000981">
    <property type="term" value="F:DNA-binding transcription factor activity, RNA polymerase II-specific"/>
    <property type="evidence" value="ECO:0007669"/>
    <property type="project" value="TreeGrafter"/>
</dbReference>
<dbReference type="OrthoDB" id="8922241at2759"/>
<evidence type="ECO:0000256" key="3">
    <source>
        <dbReference type="ARBA" id="ARBA00022454"/>
    </source>
</evidence>
<feature type="region of interest" description="Disordered" evidence="17">
    <location>
        <begin position="1457"/>
        <end position="1480"/>
    </location>
</feature>
<evidence type="ECO:0000256" key="4">
    <source>
        <dbReference type="ARBA" id="ARBA00022491"/>
    </source>
</evidence>
<dbReference type="FunFam" id="3.30.160.60:FF:000235">
    <property type="entry name" value="Zinc finger and BTB domain containing 38"/>
    <property type="match status" value="1"/>
</dbReference>
<reference evidence="19 20" key="1">
    <citation type="submission" date="2021-06" db="EMBL/GenBank/DDBJ databases">
        <title>Chromosome-level genome assembly of the red-tail catfish (Hemibagrus wyckioides).</title>
        <authorList>
            <person name="Shao F."/>
        </authorList>
    </citation>
    <scope>NUCLEOTIDE SEQUENCE [LARGE SCALE GENOMIC DNA]</scope>
    <source>
        <strain evidence="19">EC202008001</strain>
        <tissue evidence="19">Blood</tissue>
    </source>
</reference>
<dbReference type="PANTHER" id="PTHR24408:SF58">
    <property type="entry name" value="TRANSCRIPTION FACTOR (TFIIIA), PUTATIVE (AFU_ORTHOLOGUE AFUA_1G05150)-RELATED"/>
    <property type="match status" value="1"/>
</dbReference>
<evidence type="ECO:0000256" key="5">
    <source>
        <dbReference type="ARBA" id="ARBA00022499"/>
    </source>
</evidence>
<keyword evidence="9 16" id="KW-0863">Zinc-finger</keyword>
<feature type="domain" description="C2H2-type" evidence="18">
    <location>
        <begin position="1305"/>
        <end position="1327"/>
    </location>
</feature>
<evidence type="ECO:0000313" key="19">
    <source>
        <dbReference type="EMBL" id="KAG7324802.1"/>
    </source>
</evidence>
<feature type="compositionally biased region" description="Polar residues" evidence="17">
    <location>
        <begin position="927"/>
        <end position="939"/>
    </location>
</feature>
<keyword evidence="10" id="KW-0862">Zinc</keyword>
<evidence type="ECO:0000256" key="13">
    <source>
        <dbReference type="ARBA" id="ARBA00023125"/>
    </source>
</evidence>
<dbReference type="GO" id="GO:0005634">
    <property type="term" value="C:nucleus"/>
    <property type="evidence" value="ECO:0007669"/>
    <property type="project" value="UniProtKB-SubCell"/>
</dbReference>
<dbReference type="EMBL" id="JAHKSW010000013">
    <property type="protein sequence ID" value="KAG7324802.1"/>
    <property type="molecule type" value="Genomic_DNA"/>
</dbReference>
<feature type="compositionally biased region" description="Basic and acidic residues" evidence="17">
    <location>
        <begin position="993"/>
        <end position="1020"/>
    </location>
</feature>
<feature type="compositionally biased region" description="Basic residues" evidence="17">
    <location>
        <begin position="912"/>
        <end position="923"/>
    </location>
</feature>
<dbReference type="Pfam" id="PF00096">
    <property type="entry name" value="zf-C2H2"/>
    <property type="match status" value="1"/>
</dbReference>
<keyword evidence="8" id="KW-0677">Repeat</keyword>
<feature type="compositionally biased region" description="Low complexity" evidence="17">
    <location>
        <begin position="345"/>
        <end position="357"/>
    </location>
</feature>
<evidence type="ECO:0000256" key="8">
    <source>
        <dbReference type="ARBA" id="ARBA00022737"/>
    </source>
</evidence>
<dbReference type="InterPro" id="IPR036236">
    <property type="entry name" value="Znf_C2H2_sf"/>
</dbReference>
<feature type="compositionally biased region" description="Basic residues" evidence="17">
    <location>
        <begin position="597"/>
        <end position="611"/>
    </location>
</feature>
<comment type="caution">
    <text evidence="19">The sequence shown here is derived from an EMBL/GenBank/DDBJ whole genome shotgun (WGS) entry which is preliminary data.</text>
</comment>
<keyword evidence="3" id="KW-0158">Chromosome</keyword>
<feature type="region of interest" description="Disordered" evidence="17">
    <location>
        <begin position="97"/>
        <end position="135"/>
    </location>
</feature>
<dbReference type="InterPro" id="IPR013087">
    <property type="entry name" value="Znf_C2H2_type"/>
</dbReference>
<feature type="compositionally biased region" description="Basic and acidic residues" evidence="17">
    <location>
        <begin position="1515"/>
        <end position="1525"/>
    </location>
</feature>
<evidence type="ECO:0000256" key="12">
    <source>
        <dbReference type="ARBA" id="ARBA00023015"/>
    </source>
</evidence>
<evidence type="ECO:0000256" key="17">
    <source>
        <dbReference type="SAM" id="MobiDB-lite"/>
    </source>
</evidence>
<feature type="compositionally biased region" description="Low complexity" evidence="17">
    <location>
        <begin position="460"/>
        <end position="473"/>
    </location>
</feature>
<keyword evidence="5" id="KW-1017">Isopeptide bond</keyword>
<feature type="region of interest" description="Disordered" evidence="17">
    <location>
        <begin position="334"/>
        <end position="357"/>
    </location>
</feature>
<feature type="domain" description="C2H2-type" evidence="18">
    <location>
        <begin position="690"/>
        <end position="713"/>
    </location>
</feature>
<dbReference type="GO" id="GO:0043565">
    <property type="term" value="F:sequence-specific DNA binding"/>
    <property type="evidence" value="ECO:0007669"/>
    <property type="project" value="TreeGrafter"/>
</dbReference>
<feature type="compositionally biased region" description="Basic residues" evidence="17">
    <location>
        <begin position="1021"/>
        <end position="1034"/>
    </location>
</feature>
<feature type="compositionally biased region" description="Basic and acidic residues" evidence="17">
    <location>
        <begin position="1162"/>
        <end position="1172"/>
    </location>
</feature>
<feature type="compositionally biased region" description="Low complexity" evidence="17">
    <location>
        <begin position="97"/>
        <end position="112"/>
    </location>
</feature>
<feature type="compositionally biased region" description="Basic and acidic residues" evidence="17">
    <location>
        <begin position="1457"/>
        <end position="1466"/>
    </location>
</feature>
<keyword evidence="11" id="KW-0832">Ubl conjugation</keyword>
<dbReference type="GO" id="GO:0005694">
    <property type="term" value="C:chromosome"/>
    <property type="evidence" value="ECO:0007669"/>
    <property type="project" value="UniProtKB-SubCell"/>
</dbReference>
<keyword evidence="4" id="KW-0678">Repressor</keyword>
<feature type="compositionally biased region" description="Basic and acidic residues" evidence="17">
    <location>
        <begin position="1129"/>
        <end position="1148"/>
    </location>
</feature>
<evidence type="ECO:0000256" key="15">
    <source>
        <dbReference type="ARBA" id="ARBA00023242"/>
    </source>
</evidence>
<dbReference type="PROSITE" id="PS00028">
    <property type="entry name" value="ZINC_FINGER_C2H2_1"/>
    <property type="match status" value="7"/>
</dbReference>
<gene>
    <name evidence="19" type="ORF">KOW79_011118</name>
</gene>
<evidence type="ECO:0000256" key="7">
    <source>
        <dbReference type="ARBA" id="ARBA00022723"/>
    </source>
</evidence>
<comment type="subcellular location">
    <subcellularLocation>
        <location evidence="2">Chromosome</location>
    </subcellularLocation>
    <subcellularLocation>
        <location evidence="1">Nucleus</location>
    </subcellularLocation>
</comment>
<dbReference type="SUPFAM" id="SSF57667">
    <property type="entry name" value="beta-beta-alpha zinc fingers"/>
    <property type="match status" value="2"/>
</dbReference>
<keyword evidence="6" id="KW-0597">Phosphoprotein</keyword>
<proteinExistence type="predicted"/>
<dbReference type="Gene3D" id="3.30.160.60">
    <property type="entry name" value="Classic Zinc Finger"/>
    <property type="match status" value="5"/>
</dbReference>
<keyword evidence="12" id="KW-0805">Transcription regulation</keyword>
<keyword evidence="14" id="KW-0804">Transcription</keyword>
<feature type="region of interest" description="Disordered" evidence="17">
    <location>
        <begin position="570"/>
        <end position="615"/>
    </location>
</feature>
<dbReference type="FunFam" id="3.30.160.60:FF:000437">
    <property type="entry name" value="zinc finger and BTB domain-containing protein 38"/>
    <property type="match status" value="1"/>
</dbReference>
<dbReference type="FunFam" id="3.30.160.60:FF:003307">
    <property type="entry name" value="KAISO-like zinc finger protein"/>
    <property type="match status" value="1"/>
</dbReference>
<dbReference type="SMART" id="SM00355">
    <property type="entry name" value="ZnF_C2H2"/>
    <property type="match status" value="8"/>
</dbReference>
<evidence type="ECO:0000256" key="10">
    <source>
        <dbReference type="ARBA" id="ARBA00022833"/>
    </source>
</evidence>
<feature type="region of interest" description="Disordered" evidence="17">
    <location>
        <begin position="1511"/>
        <end position="1534"/>
    </location>
</feature>
<sequence>MREGWVIKRRKKKQNSGIAGETRGKKEHPGIVCPSQSEVREGERLCGARAGEREKKERRRGRFGSARVVPALRLYIVLPVCALPALSCSRAHTHTQAQTSIHTHTHTHTQNEGGRERERERERERTDRSRDAAGGFSRFGGGVMVSRMDGWHPLHASVIPLELNEQHLAGPASINEKTRFYIHLKIIAVYNIHIQGLSFSRTDTPPFLNACQSSIPVVDTVLSFTSLCSVLLNLLNCIYVSCFLKGLFEVGGLKKCLKGLKEKTQMKHRNKQMRADRMGEGTDEVDGTKTTRISLSFPISTGLPSFSAQKHCPIIHPPSSSIAFDRDASNSTAWKEETLRDKPLSKGSKSDYLSCSSSSTHPIDLTAPVSKNCKSTMSFSVAGSGPHFPTSALHTSAKMDYSRDTSGVSLPNDYPEHSTTETAHILFNLSARAYQGQVTKDLESAKGKKRKGNSLHVELSLPLPSINPPSSSSSPPPLSPSSVSPMTLPPPSFHDSYQAVPKPELLCGVCHRLFSTASSLTVHMRLHRGGRLLSCRHCGKAFIHNKRLQSHEATCRQALPAFSIQPKQEPLEEGTVEKTNEVTEPEQLGEETGPGRPIKKGRGLQGHHARAMSHSDGLRDEDHFVKIVDGHIIYFCSVCERSYMTLSSLKRHSNVHSWRRKYPCHYCDKVFALAEYRTKHEVWHTGERRYQCIFCWEAFPTYYNLKTHQKAFHGISPGLISSEKTANGGYKQKVNALKLYRLLPMRSQKRPYKTYNQALADGLLKPDPAATLPLSLGCSLPPSLGAGKLDTYLKDIHPQDIKPDPESLLIKMDTEQCRKLATAQAEVPAEVSEKERSDLHLSGNSSVKAKNVKCPETAVSSVITFGHSKPSVIMHSTALPSSVIVQRDKTPSGDGKCPPESSHSSDKALQKSLKKHTQKNHPHSKWDTTSTRTEVSKIQQPAEKIHKGRKAHTKSESSKVVPISVGSEVKGSGPLCQITVRIGEEAIVKRSISETDLMRDKSPPSKDKKGNFLHGDQREPRHTHHHHRKHHGHRSSSQEERDSKLPGKVRKYFFRQEVREDRNDHDGEDNLWRPYYSYKPKRKALHMQKIKSWQRKMHYKRSLRLMKRAERLMSDVNKEGEALEEEEKDEVKEEEKEVFHQKEIKDDTQPPCVPTITEEKEEEKVGPGKRDLSFSTALSQSTLNSQYTVSSTIKQRWSGDQASECGSCGRWFSSSRKRDKHELTHLFEFVCLHCRATFPSQTKLEEHQRTSHPKNKPLPTSASCNSESSSKENSLELEETSSVLNRRFLEKGSTARLGRRPLTRYTCSQCDKVCKTAAALNCHLKRHELGNTTETMQPVLDMQSHNTVVLTEVDKVQRADLDVTPRHAQPIPVINYLKSDSQHTQKQAGERIEEHQRIATGESPKLAAIDKIQSSHLSTVSSPVRLSPTPERSKVISPNLPSVLVMNGAECLDFRTPEKRSLDAHDQRRRSLTPTDRPNQVCQVQMAEKVRSDADPSISPALQSVKESALSAQEVETHQHRDIHVSDPSQEAAQEAEDLRVSRTACSIQAEDLSMPTILAREREFSQQAAYQYSSNKIRSTEDVMLIVPKEEPLSPVPSPTCSVIQTTLKAPPQRHPQSPSHSPRPLNLQLRSHLETHQAHQGMHCVEKQRSVLPTGSDHSSEPPSTRSALHPQVPHSEPETKDSTASRDPCRESGYPVQEYALPLIIPGGYCSGKKQEDQMLMSYPSAPLSFGALGKMVPHADSTKLPFYPDPYQLLYGPQLLPYPYNLATLPMALNMMAPGDKVEPLPFLPTLFNYAAVGAPLPHPLVVNPSLYNSGSSTKRNSDNP</sequence>
<evidence type="ECO:0000259" key="18">
    <source>
        <dbReference type="PROSITE" id="PS50157"/>
    </source>
</evidence>
<evidence type="ECO:0000256" key="14">
    <source>
        <dbReference type="ARBA" id="ARBA00023163"/>
    </source>
</evidence>
<feature type="domain" description="C2H2-type" evidence="18">
    <location>
        <begin position="1229"/>
        <end position="1257"/>
    </location>
</feature>
<feature type="compositionally biased region" description="Basic and acidic residues" evidence="17">
    <location>
        <begin position="1036"/>
        <end position="1045"/>
    </location>
</feature>
<feature type="region of interest" description="Disordered" evidence="17">
    <location>
        <begin position="1653"/>
        <end position="1695"/>
    </location>
</feature>
<evidence type="ECO:0000313" key="20">
    <source>
        <dbReference type="Proteomes" id="UP000824219"/>
    </source>
</evidence>
<name>A0A9D3SHX5_9TELE</name>
<keyword evidence="20" id="KW-1185">Reference proteome</keyword>
<feature type="region of interest" description="Disordered" evidence="17">
    <location>
        <begin position="1"/>
        <end position="39"/>
    </location>
</feature>
<dbReference type="Proteomes" id="UP000824219">
    <property type="component" value="Linkage Group LG13"/>
</dbReference>
<feature type="region of interest" description="Disordered" evidence="17">
    <location>
        <begin position="993"/>
        <end position="1049"/>
    </location>
</feature>
<feature type="region of interest" description="Disordered" evidence="17">
    <location>
        <begin position="1117"/>
        <end position="1172"/>
    </location>
</feature>
<evidence type="ECO:0000256" key="2">
    <source>
        <dbReference type="ARBA" id="ARBA00004286"/>
    </source>
</evidence>
<protein>
    <recommendedName>
        <fullName evidence="18">C2H2-type domain-containing protein</fullName>
    </recommendedName>
</protein>
<feature type="region of interest" description="Disordered" evidence="17">
    <location>
        <begin position="880"/>
        <end position="961"/>
    </location>
</feature>
<feature type="compositionally biased region" description="Basic and acidic residues" evidence="17">
    <location>
        <begin position="113"/>
        <end position="131"/>
    </location>
</feature>
<keyword evidence="15" id="KW-0539">Nucleus</keyword>
<keyword evidence="13" id="KW-0238">DNA-binding</keyword>
<dbReference type="PROSITE" id="PS50157">
    <property type="entry name" value="ZINC_FINGER_C2H2_2"/>
    <property type="match status" value="7"/>
</dbReference>
<feature type="compositionally biased region" description="Basic and acidic residues" evidence="17">
    <location>
        <begin position="1678"/>
        <end position="1693"/>
    </location>
</feature>
<evidence type="ECO:0000256" key="16">
    <source>
        <dbReference type="PROSITE-ProRule" id="PRU00042"/>
    </source>
</evidence>
<evidence type="ECO:0000256" key="11">
    <source>
        <dbReference type="ARBA" id="ARBA00022843"/>
    </source>
</evidence>
<feature type="region of interest" description="Disordered" evidence="17">
    <location>
        <begin position="460"/>
        <end position="490"/>
    </location>
</feature>
<dbReference type="GO" id="GO:0008270">
    <property type="term" value="F:zinc ion binding"/>
    <property type="evidence" value="ECO:0007669"/>
    <property type="project" value="UniProtKB-KW"/>
</dbReference>
<evidence type="ECO:0000256" key="9">
    <source>
        <dbReference type="ARBA" id="ARBA00022771"/>
    </source>
</evidence>
<organism evidence="19 20">
    <name type="scientific">Hemibagrus wyckioides</name>
    <dbReference type="NCBI Taxonomy" id="337641"/>
    <lineage>
        <taxon>Eukaryota</taxon>
        <taxon>Metazoa</taxon>
        <taxon>Chordata</taxon>
        <taxon>Craniata</taxon>
        <taxon>Vertebrata</taxon>
        <taxon>Euteleostomi</taxon>
        <taxon>Actinopterygii</taxon>
        <taxon>Neopterygii</taxon>
        <taxon>Teleostei</taxon>
        <taxon>Ostariophysi</taxon>
        <taxon>Siluriformes</taxon>
        <taxon>Bagridae</taxon>
        <taxon>Hemibagrus</taxon>
    </lineage>
</organism>
<keyword evidence="7" id="KW-0479">Metal-binding</keyword>
<dbReference type="PANTHER" id="PTHR24408">
    <property type="entry name" value="ZINC FINGER PROTEIN"/>
    <property type="match status" value="1"/>
</dbReference>
<evidence type="ECO:0000256" key="1">
    <source>
        <dbReference type="ARBA" id="ARBA00004123"/>
    </source>
</evidence>
<feature type="compositionally biased region" description="Basic and acidic residues" evidence="17">
    <location>
        <begin position="334"/>
        <end position="344"/>
    </location>
</feature>
<feature type="domain" description="C2H2-type" evidence="18">
    <location>
        <begin position="634"/>
        <end position="661"/>
    </location>
</feature>
<feature type="domain" description="C2H2-type" evidence="18">
    <location>
        <begin position="662"/>
        <end position="689"/>
    </location>
</feature>
<accession>A0A9D3SHX5</accession>
<feature type="domain" description="C2H2-type" evidence="18">
    <location>
        <begin position="533"/>
        <end position="560"/>
    </location>
</feature>
<feature type="domain" description="C2H2-type" evidence="18">
    <location>
        <begin position="505"/>
        <end position="532"/>
    </location>
</feature>
<feature type="region of interest" description="Disordered" evidence="17">
    <location>
        <begin position="1242"/>
        <end position="1278"/>
    </location>
</feature>
<evidence type="ECO:0000256" key="6">
    <source>
        <dbReference type="ARBA" id="ARBA00022553"/>
    </source>
</evidence>